<dbReference type="eggNOG" id="COG0618">
    <property type="taxonomic scope" value="Bacteria"/>
</dbReference>
<sequence>MTAAEYAVQLQAAAGFIREQDDFLVVAHVQPDGDAAGSTFAVAWMLQSLNKRFTLINEGRIPDKFMYMAGPHTVIEYVKDPPERKFAAVISVDCADFGRIGLVSECFEPERKLLNIDHHATNDGFGTVNLVRSDAAATVEVLYDLALELNLEFTPELNDCIYTGLLTDTGGFRYSNTTPKVMQIAADMLARGVKGYELAERLLETMTLGQVSLLKRSLNTLSFAHNNKVAWLSVTLDDLSATDASSEDMDGLVNYARNVEGVEVGMLFKEKEPGIVKVSFRSGGLADVAALAQKFGGGGHVKAAGCTIRGSMSEAVERVVREVGMALA</sequence>
<dbReference type="Proteomes" id="UP000028123">
    <property type="component" value="Unassembled WGS sequence"/>
</dbReference>
<dbReference type="SUPFAM" id="SSF64182">
    <property type="entry name" value="DHH phosphoesterases"/>
    <property type="match status" value="1"/>
</dbReference>
<keyword evidence="4" id="KW-1185">Reference proteome</keyword>
<dbReference type="InterPro" id="IPR003156">
    <property type="entry name" value="DHHA1_dom"/>
</dbReference>
<dbReference type="InterPro" id="IPR051319">
    <property type="entry name" value="Oligoribo/pAp-PDE_c-di-AMP_PDE"/>
</dbReference>
<dbReference type="Pfam" id="PF02272">
    <property type="entry name" value="DHHA1"/>
    <property type="match status" value="1"/>
</dbReference>
<dbReference type="PANTHER" id="PTHR47618">
    <property type="entry name" value="BIFUNCTIONAL OLIGORIBONUCLEASE AND PAP PHOSPHATASE NRNA"/>
    <property type="match status" value="1"/>
</dbReference>
<name>A0A081P9Y0_9BACL</name>
<organism evidence="3 4">
    <name type="scientific">Paenibacillus tyrfis</name>
    <dbReference type="NCBI Taxonomy" id="1501230"/>
    <lineage>
        <taxon>Bacteria</taxon>
        <taxon>Bacillati</taxon>
        <taxon>Bacillota</taxon>
        <taxon>Bacilli</taxon>
        <taxon>Bacillales</taxon>
        <taxon>Paenibacillaceae</taxon>
        <taxon>Paenibacillus</taxon>
    </lineage>
</organism>
<evidence type="ECO:0000259" key="1">
    <source>
        <dbReference type="Pfam" id="PF01368"/>
    </source>
</evidence>
<evidence type="ECO:0000259" key="2">
    <source>
        <dbReference type="Pfam" id="PF02272"/>
    </source>
</evidence>
<dbReference type="Gene3D" id="3.90.1640.10">
    <property type="entry name" value="inorganic pyrophosphatase (n-terminal core)"/>
    <property type="match status" value="1"/>
</dbReference>
<proteinExistence type="predicted"/>
<reference evidence="3 4" key="1">
    <citation type="submission" date="2014-06" db="EMBL/GenBank/DDBJ databases">
        <title>Draft genome sequence of Paenibacillus sp. MSt1.</title>
        <authorList>
            <person name="Aw Y.K."/>
            <person name="Ong K.S."/>
            <person name="Gan H.M."/>
            <person name="Lee S.M."/>
        </authorList>
    </citation>
    <scope>NUCLEOTIDE SEQUENCE [LARGE SCALE GENOMIC DNA]</scope>
    <source>
        <strain evidence="3 4">MSt1</strain>
    </source>
</reference>
<evidence type="ECO:0000313" key="4">
    <source>
        <dbReference type="Proteomes" id="UP000028123"/>
    </source>
</evidence>
<dbReference type="OrthoDB" id="9803668at2"/>
<dbReference type="Gene3D" id="3.10.310.30">
    <property type="match status" value="1"/>
</dbReference>
<protein>
    <submittedName>
        <fullName evidence="3">Exopolyphosphatase</fullName>
    </submittedName>
</protein>
<dbReference type="InterPro" id="IPR038763">
    <property type="entry name" value="DHH_sf"/>
</dbReference>
<accession>A0A081P9Y0</accession>
<comment type="caution">
    <text evidence="3">The sequence shown here is derived from an EMBL/GenBank/DDBJ whole genome shotgun (WGS) entry which is preliminary data.</text>
</comment>
<evidence type="ECO:0000313" key="3">
    <source>
        <dbReference type="EMBL" id="KEQ27503.1"/>
    </source>
</evidence>
<dbReference type="EMBL" id="JNVM01000003">
    <property type="protein sequence ID" value="KEQ27503.1"/>
    <property type="molecule type" value="Genomic_DNA"/>
</dbReference>
<feature type="domain" description="DDH" evidence="1">
    <location>
        <begin position="23"/>
        <end position="164"/>
    </location>
</feature>
<dbReference type="GO" id="GO:0003676">
    <property type="term" value="F:nucleic acid binding"/>
    <property type="evidence" value="ECO:0007669"/>
    <property type="project" value="InterPro"/>
</dbReference>
<dbReference type="AlphaFoldDB" id="A0A081P9Y0"/>
<dbReference type="InterPro" id="IPR001667">
    <property type="entry name" value="DDH_dom"/>
</dbReference>
<dbReference type="PANTHER" id="PTHR47618:SF1">
    <property type="entry name" value="BIFUNCTIONAL OLIGORIBONUCLEASE AND PAP PHOSPHATASE NRNA"/>
    <property type="match status" value="1"/>
</dbReference>
<dbReference type="Pfam" id="PF01368">
    <property type="entry name" value="DHH"/>
    <property type="match status" value="1"/>
</dbReference>
<gene>
    <name evidence="3" type="ORF">ET33_19870</name>
</gene>
<feature type="domain" description="DHHA1" evidence="2">
    <location>
        <begin position="241"/>
        <end position="323"/>
    </location>
</feature>
<dbReference type="RefSeq" id="WP_036676350.1">
    <property type="nucleotide sequence ID" value="NZ_FYEP01000016.1"/>
</dbReference>